<dbReference type="Proteomes" id="UP000254020">
    <property type="component" value="Unassembled WGS sequence"/>
</dbReference>
<evidence type="ECO:0000313" key="4">
    <source>
        <dbReference type="Proteomes" id="UP000254020"/>
    </source>
</evidence>
<keyword evidence="1 3" id="KW-0560">Oxidoreductase</keyword>
<gene>
    <name evidence="3" type="primary">mtlK_1</name>
    <name evidence="3" type="ORF">NCTC9504_02297</name>
</gene>
<proteinExistence type="predicted"/>
<dbReference type="InterPro" id="IPR013131">
    <property type="entry name" value="Mannitol_DH_N"/>
</dbReference>
<dbReference type="InterPro" id="IPR050988">
    <property type="entry name" value="Mannitol_DH/Oxidoreductase"/>
</dbReference>
<feature type="domain" description="Mannitol dehydrogenase N-terminal" evidence="2">
    <location>
        <begin position="26"/>
        <end position="182"/>
    </location>
</feature>
<name>A0A377ZE87_KLEPN</name>
<evidence type="ECO:0000256" key="1">
    <source>
        <dbReference type="ARBA" id="ARBA00023002"/>
    </source>
</evidence>
<sequence length="194" mass="21092">MTTIATATLPKNVQYPQYDRSQLRSRIVHFGFGAFHRAHQALLTDRVLNNVGGDWGICEISLFSGDTLMSQLREQDHLFTVLEKGADGNQPIVIGAVHECLNARLDSLAAIIEKFCEPQVAIVSLTITEKGYCIDPATGKLDPTHPRIIHDLENPTLPQSAPGILVEALAAAGNEAFRPLPCSPAIISPTTVTW</sequence>
<dbReference type="PANTHER" id="PTHR43362:SF1">
    <property type="entry name" value="MANNITOL DEHYDROGENASE 2-RELATED"/>
    <property type="match status" value="1"/>
</dbReference>
<dbReference type="Pfam" id="PF01232">
    <property type="entry name" value="Mannitol_dh"/>
    <property type="match status" value="1"/>
</dbReference>
<dbReference type="Gene3D" id="3.40.50.720">
    <property type="entry name" value="NAD(P)-binding Rossmann-like Domain"/>
    <property type="match status" value="1"/>
</dbReference>
<dbReference type="AlphaFoldDB" id="A0A377ZE87"/>
<evidence type="ECO:0000259" key="2">
    <source>
        <dbReference type="Pfam" id="PF01232"/>
    </source>
</evidence>
<dbReference type="PANTHER" id="PTHR43362">
    <property type="entry name" value="MANNITOL DEHYDROGENASE DSF1-RELATED"/>
    <property type="match status" value="1"/>
</dbReference>
<dbReference type="SUPFAM" id="SSF51735">
    <property type="entry name" value="NAD(P)-binding Rossmann-fold domains"/>
    <property type="match status" value="1"/>
</dbReference>
<dbReference type="EC" id="1.1.1.67" evidence="3"/>
<organism evidence="3 4">
    <name type="scientific">Klebsiella pneumoniae subsp. pneumoniae</name>
    <dbReference type="NCBI Taxonomy" id="72407"/>
    <lineage>
        <taxon>Bacteria</taxon>
        <taxon>Pseudomonadati</taxon>
        <taxon>Pseudomonadota</taxon>
        <taxon>Gammaproteobacteria</taxon>
        <taxon>Enterobacterales</taxon>
        <taxon>Enterobacteriaceae</taxon>
        <taxon>Klebsiella/Raoultella group</taxon>
        <taxon>Klebsiella</taxon>
        <taxon>Klebsiella pneumoniae complex</taxon>
    </lineage>
</organism>
<dbReference type="EMBL" id="UGMA01000005">
    <property type="protein sequence ID" value="STU65800.1"/>
    <property type="molecule type" value="Genomic_DNA"/>
</dbReference>
<protein>
    <submittedName>
        <fullName evidence="3">Putative mannitol dehydrogenase</fullName>
        <ecNumber evidence="3">1.1.1.67</ecNumber>
    </submittedName>
</protein>
<dbReference type="GO" id="GO:0050086">
    <property type="term" value="F:mannitol 2-dehydrogenase activity"/>
    <property type="evidence" value="ECO:0007669"/>
    <property type="project" value="UniProtKB-EC"/>
</dbReference>
<dbReference type="InterPro" id="IPR036291">
    <property type="entry name" value="NAD(P)-bd_dom_sf"/>
</dbReference>
<accession>A0A377ZE87</accession>
<evidence type="ECO:0000313" key="3">
    <source>
        <dbReference type="EMBL" id="STU65800.1"/>
    </source>
</evidence>
<reference evidence="3 4" key="1">
    <citation type="submission" date="2018-06" db="EMBL/GenBank/DDBJ databases">
        <authorList>
            <consortium name="Pathogen Informatics"/>
            <person name="Doyle S."/>
        </authorList>
    </citation>
    <scope>NUCLEOTIDE SEQUENCE [LARGE SCALE GENOMIC DNA]</scope>
    <source>
        <strain evidence="3 4">NCTC9504</strain>
    </source>
</reference>